<comment type="catalytic activity">
    <reaction evidence="12 13">
        <text>a 2'-deoxyribonucleoside 5'-diphosphate + [thioredoxin]-disulfide + H2O = a ribonucleoside 5'-diphosphate + [thioredoxin]-dithiol</text>
        <dbReference type="Rhea" id="RHEA:23252"/>
        <dbReference type="Rhea" id="RHEA-COMP:10698"/>
        <dbReference type="Rhea" id="RHEA-COMP:10700"/>
        <dbReference type="ChEBI" id="CHEBI:15377"/>
        <dbReference type="ChEBI" id="CHEBI:29950"/>
        <dbReference type="ChEBI" id="CHEBI:50058"/>
        <dbReference type="ChEBI" id="CHEBI:57930"/>
        <dbReference type="ChEBI" id="CHEBI:73316"/>
        <dbReference type="EC" id="1.17.4.1"/>
    </reaction>
</comment>
<accession>A0A934K111</accession>
<keyword evidence="10 13" id="KW-0170">Cobalt</keyword>
<dbReference type="PANTHER" id="PTHR43371">
    <property type="entry name" value="VITAMIN B12-DEPENDENT RIBONUCLEOTIDE REDUCTASE"/>
    <property type="match status" value="1"/>
</dbReference>
<reference evidence="18" key="2">
    <citation type="submission" date="2018-05" db="EMBL/GenBank/DDBJ databases">
        <authorList>
            <person name="Ferrari B."/>
        </authorList>
    </citation>
    <scope>NUCLEOTIDE SEQUENCE</scope>
    <source>
        <strain evidence="18">RRmetagenome_bin12</strain>
    </source>
</reference>
<evidence type="ECO:0000259" key="15">
    <source>
        <dbReference type="Pfam" id="PF08471"/>
    </source>
</evidence>
<comment type="caution">
    <text evidence="18">The sequence shown here is derived from an EMBL/GenBank/DDBJ whole genome shotgun (WGS) entry which is preliminary data.</text>
</comment>
<evidence type="ECO:0000313" key="20">
    <source>
        <dbReference type="Proteomes" id="UP000606991"/>
    </source>
</evidence>
<evidence type="ECO:0000259" key="14">
    <source>
        <dbReference type="Pfam" id="PF02867"/>
    </source>
</evidence>
<evidence type="ECO:0000313" key="19">
    <source>
        <dbReference type="Proteomes" id="UP000248724"/>
    </source>
</evidence>
<keyword evidence="8 13" id="KW-0560">Oxidoreductase</keyword>
<dbReference type="GO" id="GO:0071897">
    <property type="term" value="P:DNA biosynthetic process"/>
    <property type="evidence" value="ECO:0007669"/>
    <property type="project" value="UniProtKB-KW"/>
</dbReference>
<evidence type="ECO:0000256" key="12">
    <source>
        <dbReference type="ARBA" id="ARBA00047754"/>
    </source>
</evidence>
<organism evidence="18 19">
    <name type="scientific">Candidatus Aeolococcus gillhamiae</name>
    <dbReference type="NCBI Taxonomy" id="3127015"/>
    <lineage>
        <taxon>Bacteria</taxon>
        <taxon>Bacillati</taxon>
        <taxon>Candidatus Dormiibacterota</taxon>
        <taxon>Candidatus Dormibacteria</taxon>
        <taxon>Candidatus Aeolococcales</taxon>
        <taxon>Candidatus Aeolococcaceae</taxon>
        <taxon>Candidatus Aeolococcus</taxon>
    </lineage>
</organism>
<dbReference type="Pfam" id="PF02867">
    <property type="entry name" value="Ribonuc_red_lgC"/>
    <property type="match status" value="1"/>
</dbReference>
<evidence type="ECO:0000259" key="16">
    <source>
        <dbReference type="Pfam" id="PF12637"/>
    </source>
</evidence>
<dbReference type="RefSeq" id="WP_337310164.1">
    <property type="nucleotide sequence ID" value="NZ_JAEKNS010000055.1"/>
</dbReference>
<feature type="domain" description="Ribonucleotide reductase large subunit C-terminal" evidence="14">
    <location>
        <begin position="144"/>
        <end position="683"/>
    </location>
</feature>
<dbReference type="CDD" id="cd02888">
    <property type="entry name" value="RNR_II_dimer"/>
    <property type="match status" value="1"/>
</dbReference>
<dbReference type="InterPro" id="IPR050862">
    <property type="entry name" value="RdRp_reductase_class-2"/>
</dbReference>
<dbReference type="GO" id="GO:0000166">
    <property type="term" value="F:nucleotide binding"/>
    <property type="evidence" value="ECO:0007669"/>
    <property type="project" value="UniProtKB-KW"/>
</dbReference>
<comment type="cofactor">
    <cofactor evidence="1 13">
        <name>adenosylcob(III)alamin</name>
        <dbReference type="ChEBI" id="CHEBI:18408"/>
    </cofactor>
</comment>
<name>A0A2W5YYN0_9BACT</name>
<dbReference type="InterPro" id="IPR000788">
    <property type="entry name" value="RNR_lg_C"/>
</dbReference>
<feature type="domain" description="Ribonucleotide reductase class II vitamin B12-dependent N-terminal" evidence="15">
    <location>
        <begin position="30"/>
        <end position="122"/>
    </location>
</feature>
<evidence type="ECO:0000256" key="11">
    <source>
        <dbReference type="ARBA" id="ARBA00025437"/>
    </source>
</evidence>
<keyword evidence="7 13" id="KW-0547">Nucleotide-binding</keyword>
<keyword evidence="5 13" id="KW-0846">Cobalamin</keyword>
<dbReference type="NCBIfam" id="TIGR02504">
    <property type="entry name" value="NrdJ_Z"/>
    <property type="match status" value="1"/>
</dbReference>
<evidence type="ECO:0000256" key="4">
    <source>
        <dbReference type="ARBA" id="ARBA00014409"/>
    </source>
</evidence>
<reference evidence="17 20" key="3">
    <citation type="submission" date="2020-10" db="EMBL/GenBank/DDBJ databases">
        <title>Ca. Dormibacterota MAGs.</title>
        <authorList>
            <person name="Montgomery K."/>
        </authorList>
    </citation>
    <scope>NUCLEOTIDE SEQUENCE [LARGE SCALE GENOMIC DNA]</scope>
    <source>
        <strain evidence="17">SC8812_S17_18</strain>
    </source>
</reference>
<dbReference type="NCBIfam" id="NF005122">
    <property type="entry name" value="PRK06556.1"/>
    <property type="match status" value="1"/>
</dbReference>
<evidence type="ECO:0000256" key="13">
    <source>
        <dbReference type="RuleBase" id="RU364064"/>
    </source>
</evidence>
<reference evidence="18 19" key="1">
    <citation type="journal article" date="2017" name="Nature">
        <title>Atmospheric trace gases support primary production in Antarctic desert surface soil.</title>
        <authorList>
            <person name="Ji M."/>
            <person name="Greening C."/>
            <person name="Vanwonterghem I."/>
            <person name="Carere C.R."/>
            <person name="Bay S.K."/>
            <person name="Steen J.A."/>
            <person name="Montgomery K."/>
            <person name="Lines T."/>
            <person name="Beardall J."/>
            <person name="van Dorst J."/>
            <person name="Snape I."/>
            <person name="Stott M.B."/>
            <person name="Hugenholtz P."/>
            <person name="Ferrari B.C."/>
        </authorList>
    </citation>
    <scope>NUCLEOTIDE SEQUENCE [LARGE SCALE GENOMIC DNA]</scope>
    <source>
        <strain evidence="18">RRmetagenome_bin12</strain>
    </source>
</reference>
<dbReference type="EC" id="1.17.4.1" evidence="3 13"/>
<protein>
    <recommendedName>
        <fullName evidence="4 13">Vitamin B12-dependent ribonucleotide reductase</fullName>
        <ecNumber evidence="3 13">1.17.4.1</ecNumber>
    </recommendedName>
</protein>
<evidence type="ECO:0000256" key="8">
    <source>
        <dbReference type="ARBA" id="ARBA00023002"/>
    </source>
</evidence>
<dbReference type="PANTHER" id="PTHR43371:SF1">
    <property type="entry name" value="RIBONUCLEOSIDE-DIPHOSPHATE REDUCTASE"/>
    <property type="match status" value="1"/>
</dbReference>
<dbReference type="EMBL" id="JAEKNS010000055">
    <property type="protein sequence ID" value="MBJ7594181.1"/>
    <property type="molecule type" value="Genomic_DNA"/>
</dbReference>
<dbReference type="PRINTS" id="PR01183">
    <property type="entry name" value="RIBORDTASEM1"/>
</dbReference>
<keyword evidence="9" id="KW-1015">Disulfide bond</keyword>
<comment type="function">
    <text evidence="11 13">Catalyzes the reduction of ribonucleotides to deoxyribonucleotides. May function to provide a pool of deoxyribonucleotide precursors for DNA repair during oxygen limitation and/or for immediate growth after restoration of oxygen.</text>
</comment>
<proteinExistence type="inferred from homology"/>
<evidence type="ECO:0000256" key="2">
    <source>
        <dbReference type="ARBA" id="ARBA00007405"/>
    </source>
</evidence>
<dbReference type="GO" id="GO:0004748">
    <property type="term" value="F:ribonucleoside-diphosphate reductase activity, thioredoxin disulfide as acceptor"/>
    <property type="evidence" value="ECO:0007669"/>
    <property type="project" value="UniProtKB-EC"/>
</dbReference>
<evidence type="ECO:0000256" key="5">
    <source>
        <dbReference type="ARBA" id="ARBA00022628"/>
    </source>
</evidence>
<evidence type="ECO:0000313" key="17">
    <source>
        <dbReference type="EMBL" id="MBJ7594181.1"/>
    </source>
</evidence>
<keyword evidence="6 13" id="KW-0237">DNA synthesis</keyword>
<dbReference type="Pfam" id="PF12637">
    <property type="entry name" value="TSCPD"/>
    <property type="match status" value="1"/>
</dbReference>
<comment type="similarity">
    <text evidence="2 13">Belongs to the ribonucleoside diphosphate reductase class-2 family.</text>
</comment>
<dbReference type="GO" id="GO:0031419">
    <property type="term" value="F:cobalamin binding"/>
    <property type="evidence" value="ECO:0007669"/>
    <property type="project" value="UniProtKB-KW"/>
</dbReference>
<evidence type="ECO:0000256" key="10">
    <source>
        <dbReference type="ARBA" id="ARBA00023285"/>
    </source>
</evidence>
<dbReference type="SUPFAM" id="SSF51998">
    <property type="entry name" value="PFL-like glycyl radical enzymes"/>
    <property type="match status" value="1"/>
</dbReference>
<feature type="domain" description="TSCPD" evidence="16">
    <location>
        <begin position="718"/>
        <end position="819"/>
    </location>
</feature>
<dbReference type="Proteomes" id="UP000248724">
    <property type="component" value="Unassembled WGS sequence"/>
</dbReference>
<dbReference type="Proteomes" id="UP000606991">
    <property type="component" value="Unassembled WGS sequence"/>
</dbReference>
<dbReference type="InterPro" id="IPR013678">
    <property type="entry name" value="RNR_2_N"/>
</dbReference>
<accession>A0A2W5YYN0</accession>
<dbReference type="EMBL" id="QHBU01000278">
    <property type="protein sequence ID" value="PZR77920.1"/>
    <property type="molecule type" value="Genomic_DNA"/>
</dbReference>
<evidence type="ECO:0000256" key="7">
    <source>
        <dbReference type="ARBA" id="ARBA00022741"/>
    </source>
</evidence>
<evidence type="ECO:0000256" key="9">
    <source>
        <dbReference type="ARBA" id="ARBA00023157"/>
    </source>
</evidence>
<dbReference type="Pfam" id="PF08471">
    <property type="entry name" value="Ribonuc_red_2_N"/>
    <property type="match status" value="1"/>
</dbReference>
<dbReference type="InterPro" id="IPR013344">
    <property type="entry name" value="RNR_NrdJ/NrdZ"/>
</dbReference>
<gene>
    <name evidence="18" type="ORF">DLM65_14470</name>
    <name evidence="17" type="ORF">JF886_04835</name>
</gene>
<dbReference type="InterPro" id="IPR024434">
    <property type="entry name" value="TSCPD_dom"/>
</dbReference>
<evidence type="ECO:0000256" key="6">
    <source>
        <dbReference type="ARBA" id="ARBA00022634"/>
    </source>
</evidence>
<evidence type="ECO:0000313" key="18">
    <source>
        <dbReference type="EMBL" id="PZR77920.1"/>
    </source>
</evidence>
<dbReference type="AlphaFoldDB" id="A0A2W5YYN0"/>
<evidence type="ECO:0000256" key="3">
    <source>
        <dbReference type="ARBA" id="ARBA00012274"/>
    </source>
</evidence>
<dbReference type="Gene3D" id="3.20.70.20">
    <property type="match status" value="1"/>
</dbReference>
<evidence type="ECO:0000256" key="1">
    <source>
        <dbReference type="ARBA" id="ARBA00001922"/>
    </source>
</evidence>
<sequence length="933" mass="101040">MELTGGTGLTVTRRFTREGVHPFDEVTWEKRNSVIGNERGETVFEQKDVEIPSGWSQMATNVVVSKYYRGPLGTPRRETSVRQVISRVCDTIADWGREGGYFATEEDAQAFQDELTHLVLHQKMSFNSPVWFNVGVPGTRPQASACFINSVEDTMESILGLAKTEGMLFKYGSGTGTNLSPLRSSNEQLGGGGTASGPVSFMKGFDAFAGVIKSGGTTRRAAKMVILNADHPDVVEFITCKVNEERKAWALIEAGYDSSFTGEAYASVFFQNSNNSVRVTDEFMRAVAEDRDWHLRAVTDGNRVVKTVKARELMRLMAESAWQCGDPGIQYDTTINDWHTSSNSGRINASNPCSEYMYLDDSACNLASLNLMKFLNEDGSIDVESYRHAVHMTITAQEILVGNAAYPTERIGKNSEDFRPLGLGYANLGALLMARGVPYDSPAGRDLAACMTAIMTGEAYAQSARTAREVAPFNGYAVNRQPMLRVIAKHREAAYNIPNDTVETELVTAARRAWDEAHELGAKHGYRNGQTTVLAPTGTIGFMMDCDTTGVEPDIALVKYKKLVGGGMLKIVNQTVPLALQRLGYGDTAVADIAAHIDANDTIEGAPSLRDEDLAVFDCAFTPQNGSRSIAWQGHVRMMSAVQPFLSGAISKTVNMPNEATVDEIEQAYIDGWKLGLKALAIYRDGSKRSQPMATSMDKTTGRVVQIVERPLRKRLPAERNALTHRFEVGGHEGYITVGLYDDGQPGEIFLKMAKEGSTVSGLMDAFATAVSLALQYGVPLQALVDKLSHTRFDPQGFTKNPEVPIAKSLMDYIFRWMASRFMPQEDRDRLGIIRRDGEESGTQSGTQSVPTITAAAPTSTAPAAGAASATAGVSGFAAVRAMTPVPAAPMENALGAFVNQGDAPSCSECGSLMVRSGACYKCHNCGATSGCS</sequence>
<dbReference type="GO" id="GO:0050897">
    <property type="term" value="F:cobalt ion binding"/>
    <property type="evidence" value="ECO:0007669"/>
    <property type="project" value="InterPro"/>
</dbReference>